<dbReference type="InterPro" id="IPR025861">
    <property type="entry name" value="CobT_VWA_dom"/>
</dbReference>
<dbReference type="InterPro" id="IPR006538">
    <property type="entry name" value="CobT"/>
</dbReference>
<dbReference type="InterPro" id="IPR036465">
    <property type="entry name" value="vWFA_dom_sf"/>
</dbReference>
<dbReference type="Proteomes" id="UP001501116">
    <property type="component" value="Unassembled WGS sequence"/>
</dbReference>
<dbReference type="Pfam" id="PF11775">
    <property type="entry name" value="CobT_C"/>
    <property type="match status" value="1"/>
</dbReference>
<evidence type="ECO:0000313" key="3">
    <source>
        <dbReference type="Proteomes" id="UP001501116"/>
    </source>
</evidence>
<evidence type="ECO:0000259" key="1">
    <source>
        <dbReference type="Pfam" id="PF11775"/>
    </source>
</evidence>
<sequence>MTVSARQAETRRRHHVEELCAAAIRALGDEPALHFRGARPYRGRRPVPLRAPQLYPPATADFGSFRGAADGMALRLTGSDAALHARISPEGTVERLVFELLEQFRVEAGAPDAMPGVVANLRHRFEEWTREFVASGLADTARGLLICTVAQICRARITAEPVVEEVDDLIEVTRAAIAPVLGHDLAGLRRHRGDQAAFAVHAVGIAHAVAAMLTAAGDSGGEDEDEDAGDEEPKYRPYFALLMDFDDDDGDEQPSAAASGHSPVLADAAGGYRVFTTAYDTEVAATAVVRSALLAEYRERLDRRVARQGVNHARLARELRAVLAEPVREGWDGGKEEGYVDGRALARLITSPAERRLFRTERAEPVADALVTFLIDCSGSMREHGESIAMLADVFARALELAGARCEILGFTTGAWNGGRAKRDWLRAGRPVHPGRLNERRHLVFKDAATPWRRAKPGIAALLKPDLFREGIDGEAVSWACRRASEGEYARRLLFVVSDGSPMDSATDLLNDGDYLGNHLKEVVLRHEQGGDVEVFGVGVDLDLSPYYRRSRVLDTAEGTGYALFRELLDLIRQ</sequence>
<feature type="domain" description="Cobalamin biosynthesis protein CobT VWA" evidence="1">
    <location>
        <begin position="358"/>
        <end position="572"/>
    </location>
</feature>
<dbReference type="EMBL" id="BAAANN010000025">
    <property type="protein sequence ID" value="GAA1974348.1"/>
    <property type="molecule type" value="Genomic_DNA"/>
</dbReference>
<dbReference type="RefSeq" id="WP_344425427.1">
    <property type="nucleotide sequence ID" value="NZ_BAAANN010000025.1"/>
</dbReference>
<dbReference type="PANTHER" id="PTHR41248">
    <property type="entry name" value="NORD PROTEIN"/>
    <property type="match status" value="1"/>
</dbReference>
<dbReference type="PIRSF" id="PIRSF031715">
    <property type="entry name" value="Cob_chel_CobT"/>
    <property type="match status" value="1"/>
</dbReference>
<gene>
    <name evidence="2" type="primary">cobT_2</name>
    <name evidence="2" type="ORF">GCM10009754_56820</name>
</gene>
<reference evidence="3" key="1">
    <citation type="journal article" date="2019" name="Int. J. Syst. Evol. Microbiol.">
        <title>The Global Catalogue of Microorganisms (GCM) 10K type strain sequencing project: providing services to taxonomists for standard genome sequencing and annotation.</title>
        <authorList>
            <consortium name="The Broad Institute Genomics Platform"/>
            <consortium name="The Broad Institute Genome Sequencing Center for Infectious Disease"/>
            <person name="Wu L."/>
            <person name="Ma J."/>
        </authorList>
    </citation>
    <scope>NUCLEOTIDE SEQUENCE [LARGE SCALE GENOMIC DNA]</scope>
    <source>
        <strain evidence="3">JCM 14545</strain>
    </source>
</reference>
<keyword evidence="3" id="KW-1185">Reference proteome</keyword>
<name>A0ABP5D6J0_9PSEU</name>
<dbReference type="InterPro" id="IPR051928">
    <property type="entry name" value="NorD/CobT"/>
</dbReference>
<protein>
    <submittedName>
        <fullName evidence="2">Cobaltochelatase subunit CobT</fullName>
    </submittedName>
</protein>
<dbReference type="Pfam" id="PF06213">
    <property type="entry name" value="CobT"/>
    <property type="match status" value="1"/>
</dbReference>
<comment type="caution">
    <text evidence="2">The sequence shown here is derived from an EMBL/GenBank/DDBJ whole genome shotgun (WGS) entry which is preliminary data.</text>
</comment>
<evidence type="ECO:0000313" key="2">
    <source>
        <dbReference type="EMBL" id="GAA1974348.1"/>
    </source>
</evidence>
<accession>A0ABP5D6J0</accession>
<proteinExistence type="predicted"/>
<dbReference type="PANTHER" id="PTHR41248:SF1">
    <property type="entry name" value="NORD PROTEIN"/>
    <property type="match status" value="1"/>
</dbReference>
<organism evidence="2 3">
    <name type="scientific">Amycolatopsis minnesotensis</name>
    <dbReference type="NCBI Taxonomy" id="337894"/>
    <lineage>
        <taxon>Bacteria</taxon>
        <taxon>Bacillati</taxon>
        <taxon>Actinomycetota</taxon>
        <taxon>Actinomycetes</taxon>
        <taxon>Pseudonocardiales</taxon>
        <taxon>Pseudonocardiaceae</taxon>
        <taxon>Amycolatopsis</taxon>
    </lineage>
</organism>
<dbReference type="SUPFAM" id="SSF53300">
    <property type="entry name" value="vWA-like"/>
    <property type="match status" value="1"/>
</dbReference>